<reference evidence="2" key="1">
    <citation type="submission" date="2020-08" db="EMBL/GenBank/DDBJ databases">
        <title>Genome sequencing and assembly of the red palm weevil Rhynchophorus ferrugineus.</title>
        <authorList>
            <person name="Dias G.B."/>
            <person name="Bergman C.M."/>
            <person name="Manee M."/>
        </authorList>
    </citation>
    <scope>NUCLEOTIDE SEQUENCE</scope>
    <source>
        <strain evidence="2">AA-2017</strain>
        <tissue evidence="2">Whole larva</tissue>
    </source>
</reference>
<evidence type="ECO:0000313" key="3">
    <source>
        <dbReference type="Proteomes" id="UP000625711"/>
    </source>
</evidence>
<dbReference type="EMBL" id="JAACXV010014058">
    <property type="protein sequence ID" value="KAF7270801.1"/>
    <property type="molecule type" value="Genomic_DNA"/>
</dbReference>
<accession>A0A834I231</accession>
<keyword evidence="3" id="KW-1185">Reference proteome</keyword>
<proteinExistence type="predicted"/>
<dbReference type="Proteomes" id="UP000625711">
    <property type="component" value="Unassembled WGS sequence"/>
</dbReference>
<evidence type="ECO:0000256" key="1">
    <source>
        <dbReference type="SAM" id="MobiDB-lite"/>
    </source>
</evidence>
<sequence>MTRNGDGTIVEIPIGNTRILPTRQHEIPVPKRRENENRRKINGSRAPASRVREKAAGRLFFLTLPACERRRMLIRFTSGSEIKTRIVVRPNGMSERLMERRADIFGMCGGVRIEDSLGRHADYLICKCAFVPKDHTTPDTDQVGCRSNNLTSNSN</sequence>
<dbReference type="AlphaFoldDB" id="A0A834I231"/>
<feature type="region of interest" description="Disordered" evidence="1">
    <location>
        <begin position="28"/>
        <end position="49"/>
    </location>
</feature>
<evidence type="ECO:0000313" key="2">
    <source>
        <dbReference type="EMBL" id="KAF7270801.1"/>
    </source>
</evidence>
<protein>
    <submittedName>
        <fullName evidence="2">Uncharacterized protein</fullName>
    </submittedName>
</protein>
<gene>
    <name evidence="2" type="ORF">GWI33_016259</name>
</gene>
<organism evidence="2 3">
    <name type="scientific">Rhynchophorus ferrugineus</name>
    <name type="common">Red palm weevil</name>
    <name type="synonym">Curculio ferrugineus</name>
    <dbReference type="NCBI Taxonomy" id="354439"/>
    <lineage>
        <taxon>Eukaryota</taxon>
        <taxon>Metazoa</taxon>
        <taxon>Ecdysozoa</taxon>
        <taxon>Arthropoda</taxon>
        <taxon>Hexapoda</taxon>
        <taxon>Insecta</taxon>
        <taxon>Pterygota</taxon>
        <taxon>Neoptera</taxon>
        <taxon>Endopterygota</taxon>
        <taxon>Coleoptera</taxon>
        <taxon>Polyphaga</taxon>
        <taxon>Cucujiformia</taxon>
        <taxon>Curculionidae</taxon>
        <taxon>Dryophthorinae</taxon>
        <taxon>Rhynchophorus</taxon>
    </lineage>
</organism>
<name>A0A834I231_RHYFE</name>
<comment type="caution">
    <text evidence="2">The sequence shown here is derived from an EMBL/GenBank/DDBJ whole genome shotgun (WGS) entry which is preliminary data.</text>
</comment>
<feature type="compositionally biased region" description="Basic and acidic residues" evidence="1">
    <location>
        <begin position="28"/>
        <end position="39"/>
    </location>
</feature>